<dbReference type="EMBL" id="KB201549">
    <property type="protein sequence ID" value="ESO96134.1"/>
    <property type="molecule type" value="Genomic_DNA"/>
</dbReference>
<dbReference type="AlphaFoldDB" id="V4C3L6"/>
<organism evidence="3 4">
    <name type="scientific">Lottia gigantea</name>
    <name type="common">Giant owl limpet</name>
    <dbReference type="NCBI Taxonomy" id="225164"/>
    <lineage>
        <taxon>Eukaryota</taxon>
        <taxon>Metazoa</taxon>
        <taxon>Spiralia</taxon>
        <taxon>Lophotrochozoa</taxon>
        <taxon>Mollusca</taxon>
        <taxon>Gastropoda</taxon>
        <taxon>Patellogastropoda</taxon>
        <taxon>Lottioidea</taxon>
        <taxon>Lottiidae</taxon>
        <taxon>Lottia</taxon>
    </lineage>
</organism>
<dbReference type="OMA" id="NENCPGD"/>
<proteinExistence type="predicted"/>
<name>V4C3L6_LOTGI</name>
<dbReference type="RefSeq" id="XP_009053249.1">
    <property type="nucleotide sequence ID" value="XM_009055001.1"/>
</dbReference>
<sequence>MNSVIVLFSLLIFRVYFSEALRCYDCQSHNTDDEPSGFCPRNGTVDATKAYVNDKCDGKCFTKGNDIYNDHAGRGCTTGFSLPSPLPDDGCYIYGLDTWCICSNDTCNGQPMGEGSEELDAHLRKAILSQGAKDGIMKCFNCINYDAKGQHYSQCPKYGTVSLSAWKMNCTGHCYTRSDDLDPRKVYRGCTDTLPSLASMPPVDGCYTYYLETWCVCKTYLCNGGPIGVGTVELDAHIVENAMSVITVNSLFLKCLGVIVFVLRWAF</sequence>
<evidence type="ECO:0008006" key="5">
    <source>
        <dbReference type="Google" id="ProtNLM"/>
    </source>
</evidence>
<dbReference type="CTD" id="20238307"/>
<reference evidence="3 4" key="1">
    <citation type="journal article" date="2013" name="Nature">
        <title>Insights into bilaterian evolution from three spiralian genomes.</title>
        <authorList>
            <person name="Simakov O."/>
            <person name="Marletaz F."/>
            <person name="Cho S.J."/>
            <person name="Edsinger-Gonzales E."/>
            <person name="Havlak P."/>
            <person name="Hellsten U."/>
            <person name="Kuo D.H."/>
            <person name="Larsson T."/>
            <person name="Lv J."/>
            <person name="Arendt D."/>
            <person name="Savage R."/>
            <person name="Osoegawa K."/>
            <person name="de Jong P."/>
            <person name="Grimwood J."/>
            <person name="Chapman J.A."/>
            <person name="Shapiro H."/>
            <person name="Aerts A."/>
            <person name="Otillar R.P."/>
            <person name="Terry A.Y."/>
            <person name="Boore J.L."/>
            <person name="Grigoriev I.V."/>
            <person name="Lindberg D.R."/>
            <person name="Seaver E.C."/>
            <person name="Weisblat D.A."/>
            <person name="Putnam N.H."/>
            <person name="Rokhsar D.S."/>
        </authorList>
    </citation>
    <scope>NUCLEOTIDE SEQUENCE [LARGE SCALE GENOMIC DNA]</scope>
</reference>
<dbReference type="HOGENOM" id="CLU_1043113_0_0_1"/>
<dbReference type="Proteomes" id="UP000030746">
    <property type="component" value="Unassembled WGS sequence"/>
</dbReference>
<dbReference type="KEGG" id="lgi:LOTGIDRAFT_160121"/>
<dbReference type="InterPro" id="IPR050975">
    <property type="entry name" value="Sleep_regulator"/>
</dbReference>
<evidence type="ECO:0000256" key="1">
    <source>
        <dbReference type="ARBA" id="ARBA00022729"/>
    </source>
</evidence>
<gene>
    <name evidence="3" type="ORF">LOTGIDRAFT_160121</name>
</gene>
<dbReference type="PANTHER" id="PTHR33562">
    <property type="entry name" value="ATILLA, ISOFORM B-RELATED-RELATED"/>
    <property type="match status" value="1"/>
</dbReference>
<keyword evidence="1 2" id="KW-0732">Signal</keyword>
<feature type="signal peptide" evidence="2">
    <location>
        <begin position="1"/>
        <end position="20"/>
    </location>
</feature>
<feature type="chain" id="PRO_5004717879" description="Protein quiver" evidence="2">
    <location>
        <begin position="21"/>
        <end position="267"/>
    </location>
</feature>
<dbReference type="OrthoDB" id="6071124at2759"/>
<keyword evidence="4" id="KW-1185">Reference proteome</keyword>
<evidence type="ECO:0000313" key="4">
    <source>
        <dbReference type="Proteomes" id="UP000030746"/>
    </source>
</evidence>
<evidence type="ECO:0000256" key="2">
    <source>
        <dbReference type="SAM" id="SignalP"/>
    </source>
</evidence>
<protein>
    <recommendedName>
        <fullName evidence="5">Protein quiver</fullName>
    </recommendedName>
</protein>
<evidence type="ECO:0000313" key="3">
    <source>
        <dbReference type="EMBL" id="ESO96134.1"/>
    </source>
</evidence>
<dbReference type="GeneID" id="20238307"/>
<accession>V4C3L6</accession>